<protein>
    <submittedName>
        <fullName evidence="13">Cardiolipin synthase</fullName>
    </submittedName>
</protein>
<comment type="similarity">
    <text evidence="2 11">Belongs to the CDP-alcohol phosphatidyltransferase class-I family.</text>
</comment>
<dbReference type="PIRSF" id="PIRSF000847">
    <property type="entry name" value="Phos_ph_gly_syn"/>
    <property type="match status" value="1"/>
</dbReference>
<dbReference type="Proteomes" id="UP000198891">
    <property type="component" value="Unassembled WGS sequence"/>
</dbReference>
<evidence type="ECO:0000313" key="13">
    <source>
        <dbReference type="EMBL" id="SDZ57199.1"/>
    </source>
</evidence>
<evidence type="ECO:0000256" key="6">
    <source>
        <dbReference type="ARBA" id="ARBA00022989"/>
    </source>
</evidence>
<dbReference type="GO" id="GO:0008444">
    <property type="term" value="F:CDP-diacylglycerol-glycerol-3-phosphate 3-phosphatidyltransferase activity"/>
    <property type="evidence" value="ECO:0007669"/>
    <property type="project" value="InterPro"/>
</dbReference>
<keyword evidence="14" id="KW-1185">Reference proteome</keyword>
<evidence type="ECO:0000256" key="5">
    <source>
        <dbReference type="ARBA" id="ARBA00022692"/>
    </source>
</evidence>
<keyword evidence="4 11" id="KW-0808">Transferase</keyword>
<dbReference type="RefSeq" id="WP_175494573.1">
    <property type="nucleotide sequence ID" value="NZ_FNPZ01000011.1"/>
</dbReference>
<evidence type="ECO:0000256" key="11">
    <source>
        <dbReference type="RuleBase" id="RU003750"/>
    </source>
</evidence>
<dbReference type="InterPro" id="IPR000462">
    <property type="entry name" value="CDP-OH_P_trans"/>
</dbReference>
<keyword evidence="7" id="KW-0443">Lipid metabolism</keyword>
<dbReference type="STRING" id="381665.SAMN05216554_0112"/>
<reference evidence="13 14" key="1">
    <citation type="submission" date="2016-10" db="EMBL/GenBank/DDBJ databases">
        <authorList>
            <person name="de Groot N.N."/>
        </authorList>
    </citation>
    <scope>NUCLEOTIDE SEQUENCE [LARGE SCALE GENOMIC DNA]</scope>
    <source>
        <strain evidence="13 14">CGMCC 4.3491</strain>
    </source>
</reference>
<sequence>MNVPNAISFGRLLILTPLFVVLLLVFRNPLLALITLVVLGITDWADGFIARRFDQQTDLGKKLDPIADRVSQFVVCATLVVAALVPLWMAIVILLSDLLLGITILVRKPGIVKVRWIGRFRTVLLMVGFPLLLVIASFWPGNAGLNLFALIVVGAGCVLHAIANLEYTYALLRAPARPSEKADAG</sequence>
<keyword evidence="5 12" id="KW-0812">Transmembrane</keyword>
<proteinExistence type="inferred from homology"/>
<evidence type="ECO:0000256" key="12">
    <source>
        <dbReference type="SAM" id="Phobius"/>
    </source>
</evidence>
<keyword evidence="3" id="KW-0444">Lipid biosynthesis</keyword>
<keyword evidence="6 12" id="KW-1133">Transmembrane helix</keyword>
<evidence type="ECO:0000313" key="14">
    <source>
        <dbReference type="Proteomes" id="UP000198891"/>
    </source>
</evidence>
<dbReference type="InterPro" id="IPR050324">
    <property type="entry name" value="CDP-alcohol_PTase-I"/>
</dbReference>
<organism evidence="13 14">
    <name type="scientific">Herbiconiux ginsengi</name>
    <dbReference type="NCBI Taxonomy" id="381665"/>
    <lineage>
        <taxon>Bacteria</taxon>
        <taxon>Bacillati</taxon>
        <taxon>Actinomycetota</taxon>
        <taxon>Actinomycetes</taxon>
        <taxon>Micrococcales</taxon>
        <taxon>Microbacteriaceae</taxon>
        <taxon>Herbiconiux</taxon>
    </lineage>
</organism>
<evidence type="ECO:0000256" key="9">
    <source>
        <dbReference type="ARBA" id="ARBA00023209"/>
    </source>
</evidence>
<accession>A0A1H3U6P4</accession>
<feature type="transmembrane region" description="Helical" evidence="12">
    <location>
        <begin position="120"/>
        <end position="139"/>
    </location>
</feature>
<dbReference type="InterPro" id="IPR004570">
    <property type="entry name" value="Phosphatidylglycerol_P_synth"/>
</dbReference>
<comment type="subcellular location">
    <subcellularLocation>
        <location evidence="1">Membrane</location>
        <topology evidence="1">Multi-pass membrane protein</topology>
    </subcellularLocation>
</comment>
<gene>
    <name evidence="13" type="ORF">SAMN05216554_0112</name>
</gene>
<name>A0A1H3U6P4_9MICO</name>
<dbReference type="PANTHER" id="PTHR14269:SF62">
    <property type="entry name" value="CDP-DIACYLGLYCEROL--GLYCEROL-3-PHOSPHATE 3-PHOSPHATIDYLTRANSFERASE 1, CHLOROPLASTIC"/>
    <property type="match status" value="1"/>
</dbReference>
<dbReference type="AlphaFoldDB" id="A0A1H3U6P4"/>
<keyword evidence="9" id="KW-0594">Phospholipid biosynthesis</keyword>
<evidence type="ECO:0000256" key="2">
    <source>
        <dbReference type="ARBA" id="ARBA00010441"/>
    </source>
</evidence>
<feature type="transmembrane region" description="Helical" evidence="12">
    <location>
        <begin position="145"/>
        <end position="163"/>
    </location>
</feature>
<dbReference type="PANTHER" id="PTHR14269">
    <property type="entry name" value="CDP-DIACYLGLYCEROL--GLYCEROL-3-PHOSPHATE 3-PHOSPHATIDYLTRANSFERASE-RELATED"/>
    <property type="match status" value="1"/>
</dbReference>
<dbReference type="EMBL" id="FNPZ01000011">
    <property type="protein sequence ID" value="SDZ57199.1"/>
    <property type="molecule type" value="Genomic_DNA"/>
</dbReference>
<evidence type="ECO:0000256" key="7">
    <source>
        <dbReference type="ARBA" id="ARBA00023098"/>
    </source>
</evidence>
<dbReference type="UniPathway" id="UPA00085"/>
<keyword evidence="10" id="KW-1208">Phospholipid metabolism</keyword>
<dbReference type="PROSITE" id="PS00379">
    <property type="entry name" value="CDP_ALCOHOL_P_TRANSF"/>
    <property type="match status" value="1"/>
</dbReference>
<evidence type="ECO:0000256" key="10">
    <source>
        <dbReference type="ARBA" id="ARBA00023264"/>
    </source>
</evidence>
<dbReference type="InterPro" id="IPR043130">
    <property type="entry name" value="CDP-OH_PTrfase_TM_dom"/>
</dbReference>
<feature type="transmembrane region" description="Helical" evidence="12">
    <location>
        <begin position="70"/>
        <end position="100"/>
    </location>
</feature>
<dbReference type="InterPro" id="IPR048254">
    <property type="entry name" value="CDP_ALCOHOL_P_TRANSF_CS"/>
</dbReference>
<evidence type="ECO:0000256" key="1">
    <source>
        <dbReference type="ARBA" id="ARBA00004141"/>
    </source>
</evidence>
<feature type="transmembrane region" description="Helical" evidence="12">
    <location>
        <begin position="6"/>
        <end position="25"/>
    </location>
</feature>
<feature type="transmembrane region" description="Helical" evidence="12">
    <location>
        <begin position="30"/>
        <end position="50"/>
    </location>
</feature>
<evidence type="ECO:0000256" key="3">
    <source>
        <dbReference type="ARBA" id="ARBA00022516"/>
    </source>
</evidence>
<dbReference type="GO" id="GO:0046474">
    <property type="term" value="P:glycerophospholipid biosynthetic process"/>
    <property type="evidence" value="ECO:0007669"/>
    <property type="project" value="TreeGrafter"/>
</dbReference>
<evidence type="ECO:0000256" key="4">
    <source>
        <dbReference type="ARBA" id="ARBA00022679"/>
    </source>
</evidence>
<dbReference type="Gene3D" id="1.20.120.1760">
    <property type="match status" value="1"/>
</dbReference>
<keyword evidence="8 12" id="KW-0472">Membrane</keyword>
<dbReference type="Pfam" id="PF01066">
    <property type="entry name" value="CDP-OH_P_transf"/>
    <property type="match status" value="1"/>
</dbReference>
<evidence type="ECO:0000256" key="8">
    <source>
        <dbReference type="ARBA" id="ARBA00023136"/>
    </source>
</evidence>
<dbReference type="GO" id="GO:0016020">
    <property type="term" value="C:membrane"/>
    <property type="evidence" value="ECO:0007669"/>
    <property type="project" value="UniProtKB-SubCell"/>
</dbReference>